<keyword evidence="6" id="KW-1003">Cell membrane</keyword>
<keyword evidence="14" id="KW-0132">Cell division</keyword>
<sequence>MFLALKELKHNKARFLMIAIIFVLISWLVFILSGLGNGLSTLAASTFKNMQADYVVFEQGSKASMSKSLLPNELTKQLAEMPNVKAVSPMGTIMASVIKGKSTANEDKVDIAIIGIDPGSFLEPAVIEGTGLTSDNMTQVIVNNTMKDKGFKLGDTFQLDGSTESLTITGFVKDQTYNHVAAVFTPIAEWRKIAFAAPGSDKGFTEPVNAIMLQGDDIDSNALNKQLSGTDTVTRAAAVQGMPGYKEENGTIMMMLAFLLAISAFVLGVFFYVFTMQKTNQFGIMKAIGAKNGFLGKAVVSQVFVLSLSSIIVGIILTYGTAAIMPKGMPFMLDPKLVFTYSFVLLVISLLSSLVSVRTISKIDPLKALGRVE</sequence>
<dbReference type="InterPro" id="IPR051125">
    <property type="entry name" value="ABC-4/HrtB_transporter"/>
</dbReference>
<dbReference type="OrthoDB" id="384327at2"/>
<keyword evidence="15" id="KW-1185">Reference proteome</keyword>
<evidence type="ECO:0000256" key="3">
    <source>
        <dbReference type="ARBA" id="ARBA00011131"/>
    </source>
</evidence>
<gene>
    <name evidence="14" type="ORF">AMQ84_31690</name>
</gene>
<dbReference type="AlphaFoldDB" id="A0A132TEQ3"/>
<keyword evidence="14" id="KW-0131">Cell cycle</keyword>
<evidence type="ECO:0000256" key="6">
    <source>
        <dbReference type="ARBA" id="ARBA00022475"/>
    </source>
</evidence>
<dbReference type="RefSeq" id="WP_060863660.1">
    <property type="nucleotide sequence ID" value="NZ_LIRB01000149.1"/>
</dbReference>
<dbReference type="EMBL" id="LIRB01000149">
    <property type="protein sequence ID" value="KWX69536.1"/>
    <property type="molecule type" value="Genomic_DNA"/>
</dbReference>
<keyword evidence="7 11" id="KW-0812">Transmembrane</keyword>
<dbReference type="Pfam" id="PF12704">
    <property type="entry name" value="MacB_PCD"/>
    <property type="match status" value="1"/>
</dbReference>
<evidence type="ECO:0000259" key="13">
    <source>
        <dbReference type="Pfam" id="PF12704"/>
    </source>
</evidence>
<evidence type="ECO:0000313" key="14">
    <source>
        <dbReference type="EMBL" id="KWX69536.1"/>
    </source>
</evidence>
<keyword evidence="9 11" id="KW-0472">Membrane</keyword>
<feature type="domain" description="MacB-like periplasmic core" evidence="13">
    <location>
        <begin position="27"/>
        <end position="224"/>
    </location>
</feature>
<dbReference type="InterPro" id="IPR003838">
    <property type="entry name" value="ABC3_permease_C"/>
</dbReference>
<proteinExistence type="inferred from homology"/>
<evidence type="ECO:0000256" key="8">
    <source>
        <dbReference type="ARBA" id="ARBA00022989"/>
    </source>
</evidence>
<keyword evidence="8 11" id="KW-1133">Transmembrane helix</keyword>
<evidence type="ECO:0000313" key="15">
    <source>
        <dbReference type="Proteomes" id="UP000070475"/>
    </source>
</evidence>
<dbReference type="PANTHER" id="PTHR43738">
    <property type="entry name" value="ABC TRANSPORTER, MEMBRANE PROTEIN"/>
    <property type="match status" value="1"/>
</dbReference>
<comment type="subunit">
    <text evidence="3">The complex is composed of two ATP-binding proteins (HrtA), two transmembrane proteins (HrtB) and a solute-binding protein.</text>
</comment>
<comment type="function">
    <text evidence="10">Part of the ABC transporter complex hrt involved in hemin import. Responsible for the translocation of the substrate across the membrane.</text>
</comment>
<dbReference type="Pfam" id="PF02687">
    <property type="entry name" value="FtsX"/>
    <property type="match status" value="1"/>
</dbReference>
<comment type="subcellular location">
    <subcellularLocation>
        <location evidence="1">Cell membrane</location>
        <topology evidence="1">Multi-pass membrane protein</topology>
    </subcellularLocation>
</comment>
<feature type="transmembrane region" description="Helical" evidence="11">
    <location>
        <begin position="337"/>
        <end position="357"/>
    </location>
</feature>
<dbReference type="InterPro" id="IPR025857">
    <property type="entry name" value="MacB_PCD"/>
</dbReference>
<evidence type="ECO:0000256" key="1">
    <source>
        <dbReference type="ARBA" id="ARBA00004651"/>
    </source>
</evidence>
<evidence type="ECO:0000256" key="5">
    <source>
        <dbReference type="ARBA" id="ARBA00022448"/>
    </source>
</evidence>
<protein>
    <recommendedName>
        <fullName evidence="4">Putative hemin transport system permease protein HrtB</fullName>
    </recommendedName>
</protein>
<evidence type="ECO:0000259" key="12">
    <source>
        <dbReference type="Pfam" id="PF02687"/>
    </source>
</evidence>
<feature type="domain" description="ABC3 transporter permease C-terminal" evidence="12">
    <location>
        <begin position="254"/>
        <end position="365"/>
    </location>
</feature>
<feature type="transmembrane region" description="Helical" evidence="11">
    <location>
        <begin position="294"/>
        <end position="317"/>
    </location>
</feature>
<comment type="caution">
    <text evidence="14">The sequence shown here is derived from an EMBL/GenBank/DDBJ whole genome shotgun (WGS) entry which is preliminary data.</text>
</comment>
<reference evidence="14 15" key="1">
    <citation type="submission" date="2015-08" db="EMBL/GenBank/DDBJ databases">
        <title>Genomes of Paenibacillus riograndensis.</title>
        <authorList>
            <person name="Sant'Anna F.H."/>
            <person name="Souza R."/>
            <person name="Ambrosini A."/>
            <person name="Bach E."/>
            <person name="Fernandes G."/>
            <person name="Balsanelli E."/>
            <person name="Baura V.A."/>
            <person name="Pedrosa F.O."/>
            <person name="Souza E.M."/>
            <person name="Passaglia L."/>
        </authorList>
    </citation>
    <scope>NUCLEOTIDE SEQUENCE [LARGE SCALE GENOMIC DNA]</scope>
    <source>
        <strain evidence="14 15">CAS34</strain>
    </source>
</reference>
<evidence type="ECO:0000256" key="7">
    <source>
        <dbReference type="ARBA" id="ARBA00022692"/>
    </source>
</evidence>
<accession>A0A132TEQ3</accession>
<dbReference type="PANTHER" id="PTHR43738:SF1">
    <property type="entry name" value="HEMIN TRANSPORT SYSTEM PERMEASE PROTEIN HRTB-RELATED"/>
    <property type="match status" value="1"/>
</dbReference>
<feature type="transmembrane region" description="Helical" evidence="11">
    <location>
        <begin position="252"/>
        <end position="274"/>
    </location>
</feature>
<evidence type="ECO:0000256" key="9">
    <source>
        <dbReference type="ARBA" id="ARBA00023136"/>
    </source>
</evidence>
<comment type="similarity">
    <text evidence="2">Belongs to the ABC-4 integral membrane protein family. HrtB subfamily.</text>
</comment>
<dbReference type="PATRIC" id="fig|483937.3.peg.287"/>
<evidence type="ECO:0000256" key="4">
    <source>
        <dbReference type="ARBA" id="ARBA00016962"/>
    </source>
</evidence>
<dbReference type="GO" id="GO:0005886">
    <property type="term" value="C:plasma membrane"/>
    <property type="evidence" value="ECO:0007669"/>
    <property type="project" value="UniProtKB-SubCell"/>
</dbReference>
<organism evidence="14 15">
    <name type="scientific">Paenibacillus riograndensis</name>
    <dbReference type="NCBI Taxonomy" id="483937"/>
    <lineage>
        <taxon>Bacteria</taxon>
        <taxon>Bacillati</taxon>
        <taxon>Bacillota</taxon>
        <taxon>Bacilli</taxon>
        <taxon>Bacillales</taxon>
        <taxon>Paenibacillaceae</taxon>
        <taxon>Paenibacillus</taxon>
        <taxon>Paenibacillus sonchi group</taxon>
    </lineage>
</organism>
<keyword evidence="5" id="KW-0813">Transport</keyword>
<dbReference type="GO" id="GO:0051301">
    <property type="term" value="P:cell division"/>
    <property type="evidence" value="ECO:0007669"/>
    <property type="project" value="UniProtKB-KW"/>
</dbReference>
<name>A0A132TEQ3_9BACL</name>
<evidence type="ECO:0000256" key="10">
    <source>
        <dbReference type="ARBA" id="ARBA00024973"/>
    </source>
</evidence>
<feature type="transmembrane region" description="Helical" evidence="11">
    <location>
        <begin position="15"/>
        <end position="35"/>
    </location>
</feature>
<evidence type="ECO:0000256" key="11">
    <source>
        <dbReference type="SAM" id="Phobius"/>
    </source>
</evidence>
<dbReference type="Proteomes" id="UP000070475">
    <property type="component" value="Unassembled WGS sequence"/>
</dbReference>
<evidence type="ECO:0000256" key="2">
    <source>
        <dbReference type="ARBA" id="ARBA00008697"/>
    </source>
</evidence>